<evidence type="ECO:0000256" key="1">
    <source>
        <dbReference type="ARBA" id="ARBA00008593"/>
    </source>
</evidence>
<dbReference type="CDD" id="cd05402">
    <property type="entry name" value="NT_PAP_TUTase"/>
    <property type="match status" value="1"/>
</dbReference>
<evidence type="ECO:0000256" key="3">
    <source>
        <dbReference type="ARBA" id="ARBA00022723"/>
    </source>
</evidence>
<feature type="compositionally biased region" description="Low complexity" evidence="5">
    <location>
        <begin position="741"/>
        <end position="758"/>
    </location>
</feature>
<protein>
    <recommendedName>
        <fullName evidence="2">polynucleotide adenylyltransferase</fullName>
        <ecNumber evidence="2">2.7.7.19</ecNumber>
    </recommendedName>
</protein>
<gene>
    <name evidence="8" type="ORF">Cpir12675_005679</name>
</gene>
<dbReference type="InterPro" id="IPR043519">
    <property type="entry name" value="NT_sf"/>
</dbReference>
<comment type="caution">
    <text evidence="8">The sequence shown here is derived from an EMBL/GenBank/DDBJ whole genome shotgun (WGS) entry which is preliminary data.</text>
</comment>
<keyword evidence="9" id="KW-1185">Reference proteome</keyword>
<dbReference type="PANTHER" id="PTHR23092:SF15">
    <property type="entry name" value="INACTIVE NON-CANONICAL POLY(A) RNA POLYMERASE PROTEIN TRF4-2-RELATED"/>
    <property type="match status" value="1"/>
</dbReference>
<keyword evidence="3" id="KW-0479">Metal-binding</keyword>
<dbReference type="EMBL" id="JAWDJO010000207">
    <property type="protein sequence ID" value="KAL1889701.1"/>
    <property type="molecule type" value="Genomic_DNA"/>
</dbReference>
<dbReference type="InterPro" id="IPR054708">
    <property type="entry name" value="MTPAP-like_central"/>
</dbReference>
<reference evidence="8 9" key="1">
    <citation type="journal article" date="2024" name="IMA Fungus">
        <title>IMA Genome - F19 : A genome assembly and annotation guide to empower mycologists, including annotated draft genome sequences of Ceratocystis pirilliformis, Diaporthe australafricana, Fusarium ophioides, Paecilomyces lecythidis, and Sporothrix stenoceras.</title>
        <authorList>
            <person name="Aylward J."/>
            <person name="Wilson A.M."/>
            <person name="Visagie C.M."/>
            <person name="Spraker J."/>
            <person name="Barnes I."/>
            <person name="Buitendag C."/>
            <person name="Ceriani C."/>
            <person name="Del Mar Angel L."/>
            <person name="du Plessis D."/>
            <person name="Fuchs T."/>
            <person name="Gasser K."/>
            <person name="Kramer D."/>
            <person name="Li W."/>
            <person name="Munsamy K."/>
            <person name="Piso A."/>
            <person name="Price J.L."/>
            <person name="Sonnekus B."/>
            <person name="Thomas C."/>
            <person name="van der Nest A."/>
            <person name="van Dijk A."/>
            <person name="van Heerden A."/>
            <person name="van Vuuren N."/>
            <person name="Yilmaz N."/>
            <person name="Duong T.A."/>
            <person name="van der Merwe N.A."/>
            <person name="Wingfield M.J."/>
            <person name="Wingfield B.D."/>
        </authorList>
    </citation>
    <scope>NUCLEOTIDE SEQUENCE [LARGE SCALE GENOMIC DNA]</scope>
    <source>
        <strain evidence="8 9">CMW 12675</strain>
    </source>
</reference>
<comment type="similarity">
    <text evidence="1">Belongs to the DNA polymerase type-B-like family.</text>
</comment>
<evidence type="ECO:0000259" key="7">
    <source>
        <dbReference type="Pfam" id="PF22600"/>
    </source>
</evidence>
<feature type="compositionally biased region" description="Basic and acidic residues" evidence="5">
    <location>
        <begin position="45"/>
        <end position="54"/>
    </location>
</feature>
<feature type="region of interest" description="Disordered" evidence="5">
    <location>
        <begin position="321"/>
        <end position="350"/>
    </location>
</feature>
<name>A0ABR3YMX9_9PEZI</name>
<dbReference type="InterPro" id="IPR002058">
    <property type="entry name" value="PAP_assoc"/>
</dbReference>
<feature type="domain" description="Poly(A) RNA polymerase mitochondrial-like central palm" evidence="7">
    <location>
        <begin position="410"/>
        <end position="550"/>
    </location>
</feature>
<feature type="compositionally biased region" description="Pro residues" evidence="5">
    <location>
        <begin position="762"/>
        <end position="778"/>
    </location>
</feature>
<evidence type="ECO:0000313" key="9">
    <source>
        <dbReference type="Proteomes" id="UP001583280"/>
    </source>
</evidence>
<feature type="compositionally biased region" description="Polar residues" evidence="5">
    <location>
        <begin position="333"/>
        <end position="347"/>
    </location>
</feature>
<evidence type="ECO:0000256" key="4">
    <source>
        <dbReference type="ARBA" id="ARBA00022842"/>
    </source>
</evidence>
<dbReference type="SUPFAM" id="SSF81631">
    <property type="entry name" value="PAP/OAS1 substrate-binding domain"/>
    <property type="match status" value="1"/>
</dbReference>
<feature type="region of interest" description="Disordered" evidence="5">
    <location>
        <begin position="739"/>
        <end position="802"/>
    </location>
</feature>
<evidence type="ECO:0000256" key="5">
    <source>
        <dbReference type="SAM" id="MobiDB-lite"/>
    </source>
</evidence>
<dbReference type="Proteomes" id="UP001583280">
    <property type="component" value="Unassembled WGS sequence"/>
</dbReference>
<keyword evidence="4" id="KW-0460">Magnesium</keyword>
<organism evidence="8 9">
    <name type="scientific">Ceratocystis pirilliformis</name>
    <dbReference type="NCBI Taxonomy" id="259994"/>
    <lineage>
        <taxon>Eukaryota</taxon>
        <taxon>Fungi</taxon>
        <taxon>Dikarya</taxon>
        <taxon>Ascomycota</taxon>
        <taxon>Pezizomycotina</taxon>
        <taxon>Sordariomycetes</taxon>
        <taxon>Hypocreomycetidae</taxon>
        <taxon>Microascales</taxon>
        <taxon>Ceratocystidaceae</taxon>
        <taxon>Ceratocystis</taxon>
    </lineage>
</organism>
<dbReference type="SUPFAM" id="SSF81301">
    <property type="entry name" value="Nucleotidyltransferase"/>
    <property type="match status" value="1"/>
</dbReference>
<feature type="compositionally biased region" description="Basic and acidic residues" evidence="5">
    <location>
        <begin position="111"/>
        <end position="123"/>
    </location>
</feature>
<feature type="compositionally biased region" description="Acidic residues" evidence="5">
    <location>
        <begin position="176"/>
        <end position="194"/>
    </location>
</feature>
<proteinExistence type="inferred from homology"/>
<dbReference type="Gene3D" id="1.10.1410.10">
    <property type="match status" value="1"/>
</dbReference>
<accession>A0ABR3YMX9</accession>
<feature type="compositionally biased region" description="Low complexity" evidence="5">
    <location>
        <begin position="15"/>
        <end position="31"/>
    </location>
</feature>
<evidence type="ECO:0000259" key="6">
    <source>
        <dbReference type="Pfam" id="PF03828"/>
    </source>
</evidence>
<feature type="domain" description="PAP-associated" evidence="6">
    <location>
        <begin position="613"/>
        <end position="669"/>
    </location>
</feature>
<feature type="compositionally biased region" description="Basic and acidic residues" evidence="5">
    <location>
        <begin position="789"/>
        <end position="802"/>
    </location>
</feature>
<evidence type="ECO:0000256" key="2">
    <source>
        <dbReference type="ARBA" id="ARBA00012388"/>
    </source>
</evidence>
<feature type="compositionally biased region" description="Gly residues" evidence="5">
    <location>
        <begin position="129"/>
        <end position="138"/>
    </location>
</feature>
<dbReference type="InterPro" id="IPR045862">
    <property type="entry name" value="Trf4-like"/>
</dbReference>
<feature type="region of interest" description="Disordered" evidence="5">
    <location>
        <begin position="1"/>
        <end position="283"/>
    </location>
</feature>
<sequence length="802" mass="88802">MPSRKNRSSGGGSGSRRQNSDKASSNSSGSSHPTLPARPPSGPRNSDRGNDRDRRNSHKNSSKGDNRQDSFRPPQSDFTFSMPAPGGGHKSFHDRASEFATSNALPRHRNRDGPRNGGRDNWRPRGRGSFVGGRGGRPGWQRFNALERPMLTLDSSAPPISLRDSKDGVRYKTLDEISDDSELEMEMSDSDSDPGAEQSASKKKKEDSDANADAASDDPEEPATKRTRPNEPPSDASTEANKNCVDGANVNSAKAKDAPPLPRWSNPNPYTAIPQPDNNHAKPKDLVKLIRKGRIEEDKSAQANELDELIFFEDSDAENNNTQAVPSSPADGTWTNVSAPTTPTNDLGSRKRTANDIIKPAPRSSKARDTARGMAILNSLYGEWALAPGQKLFTPWIKPAEGDVDITERLSQEVRDFHSYIEPRQSEEAVRQDLIDRLKAGIKRNYALADCEVCCFGSFMSGLYLPTSDMDLVLVSRRHFQGGPAQPRSKSFMYKFRAFLVNNQLSIPDSIQMILSAKVPIVKYVDRQTNLRVDVSFENLSGIDAIATFKQWRDRFPIMPKLVTLIKNFVAIRALNEPVNGGIGGFSVCCLVVSMLQLDPVIRNLNMATDEHIGELLMEFFNLYGNNFDYTKVAIQLNPPAYVPKTHVQSLVYKSTDRLSVIDPNNVSNDISGGSSRFSEIASCFAAAYLTMQERLEAAEKKTKNIKSLLEPILGGNYAHFDDQRQILEETYRNMTTRVMRNNGNGNGYSNSSRSGSSLPARPHPPPPPHKPPPPPPSQSQSRSWQGGRRGERKGDRRRDRR</sequence>
<dbReference type="EC" id="2.7.7.19" evidence="2"/>
<evidence type="ECO:0000313" key="8">
    <source>
        <dbReference type="EMBL" id="KAL1889701.1"/>
    </source>
</evidence>
<dbReference type="Pfam" id="PF22600">
    <property type="entry name" value="MTPAP-like_central"/>
    <property type="match status" value="1"/>
</dbReference>
<dbReference type="Pfam" id="PF03828">
    <property type="entry name" value="PAP_assoc"/>
    <property type="match status" value="1"/>
</dbReference>
<feature type="compositionally biased region" description="Basic and acidic residues" evidence="5">
    <location>
        <begin position="163"/>
        <end position="175"/>
    </location>
</feature>
<dbReference type="PANTHER" id="PTHR23092">
    <property type="entry name" value="POLY(A) RNA POLYMERASE"/>
    <property type="match status" value="1"/>
</dbReference>
<dbReference type="Gene3D" id="3.30.460.10">
    <property type="entry name" value="Beta Polymerase, domain 2"/>
    <property type="match status" value="1"/>
</dbReference>